<evidence type="ECO:0000256" key="11">
    <source>
        <dbReference type="ARBA" id="ARBA00022833"/>
    </source>
</evidence>
<feature type="region of interest" description="Disordered" evidence="17">
    <location>
        <begin position="1"/>
        <end position="25"/>
    </location>
</feature>
<dbReference type="Pfam" id="PF01485">
    <property type="entry name" value="IBR"/>
    <property type="match status" value="1"/>
</dbReference>
<evidence type="ECO:0000256" key="16">
    <source>
        <dbReference type="PROSITE-ProRule" id="PRU00176"/>
    </source>
</evidence>
<evidence type="ECO:0000256" key="9">
    <source>
        <dbReference type="ARBA" id="ARBA00022801"/>
    </source>
</evidence>
<dbReference type="Gene3D" id="3.30.40.10">
    <property type="entry name" value="Zinc/RING finger domain, C3HC4 (zinc finger)"/>
    <property type="match status" value="1"/>
</dbReference>
<dbReference type="Pfam" id="PF00271">
    <property type="entry name" value="Helicase_C"/>
    <property type="match status" value="1"/>
</dbReference>
<dbReference type="InterPro" id="IPR000504">
    <property type="entry name" value="RRM_dom"/>
</dbReference>
<evidence type="ECO:0000256" key="3">
    <source>
        <dbReference type="ARBA" id="ARBA00022679"/>
    </source>
</evidence>
<reference evidence="23" key="1">
    <citation type="submission" date="2021-02" db="EMBL/GenBank/DDBJ databases">
        <authorList>
            <person name="Nowell W R."/>
        </authorList>
    </citation>
    <scope>NUCLEOTIDE SEQUENCE</scope>
</reference>
<dbReference type="CDD" id="cd20335">
    <property type="entry name" value="BRcat_RBR"/>
    <property type="match status" value="1"/>
</dbReference>
<dbReference type="InterPro" id="IPR035979">
    <property type="entry name" value="RBD_domain_sf"/>
</dbReference>
<dbReference type="GO" id="GO:0003723">
    <property type="term" value="F:RNA binding"/>
    <property type="evidence" value="ECO:0007669"/>
    <property type="project" value="UniProtKB-UniRule"/>
</dbReference>
<name>A0A815LFY4_9BILA</name>
<keyword evidence="3" id="KW-0808">Transferase</keyword>
<evidence type="ECO:0000259" key="19">
    <source>
        <dbReference type="PROSITE" id="PS50102"/>
    </source>
</evidence>
<keyword evidence="10" id="KW-0347">Helicase</keyword>
<feature type="domain" description="Helicase ATP-binding" evidence="20">
    <location>
        <begin position="167"/>
        <end position="331"/>
    </location>
</feature>
<dbReference type="InterPro" id="IPR048333">
    <property type="entry name" value="HA2_WH"/>
</dbReference>
<dbReference type="CDD" id="cd17917">
    <property type="entry name" value="DEXHc_RHA-like"/>
    <property type="match status" value="1"/>
</dbReference>
<dbReference type="PROSITE" id="PS50089">
    <property type="entry name" value="ZF_RING_2"/>
    <property type="match status" value="1"/>
</dbReference>
<feature type="domain" description="RING-type" evidence="18">
    <location>
        <begin position="1558"/>
        <end position="1607"/>
    </location>
</feature>
<dbReference type="InterPro" id="IPR047548">
    <property type="entry name" value="Rcat_RBR_RNF14"/>
</dbReference>
<gene>
    <name evidence="24" type="ORF">JBS370_LOCUS25958</name>
    <name evidence="23" type="ORF">ZHD862_LOCUS33479</name>
</gene>
<dbReference type="SUPFAM" id="SSF57850">
    <property type="entry name" value="RING/U-box"/>
    <property type="match status" value="2"/>
</dbReference>
<dbReference type="SMART" id="SM00847">
    <property type="entry name" value="HA2"/>
    <property type="match status" value="1"/>
</dbReference>
<dbReference type="PROSITE" id="PS50102">
    <property type="entry name" value="RRM"/>
    <property type="match status" value="1"/>
</dbReference>
<dbReference type="PROSITE" id="PS51194">
    <property type="entry name" value="HELICASE_CTER"/>
    <property type="match status" value="1"/>
</dbReference>
<dbReference type="PROSITE" id="PS00518">
    <property type="entry name" value="ZF_RING_1"/>
    <property type="match status" value="1"/>
</dbReference>
<feature type="domain" description="RING-type" evidence="22">
    <location>
        <begin position="1554"/>
        <end position="1770"/>
    </location>
</feature>
<evidence type="ECO:0000256" key="14">
    <source>
        <dbReference type="ARBA" id="ARBA00044508"/>
    </source>
</evidence>
<keyword evidence="7 15" id="KW-0863">Zinc-finger</keyword>
<dbReference type="Proteomes" id="UP000663864">
    <property type="component" value="Unassembled WGS sequence"/>
</dbReference>
<organism evidence="23 25">
    <name type="scientific">Rotaria sordida</name>
    <dbReference type="NCBI Taxonomy" id="392033"/>
    <lineage>
        <taxon>Eukaryota</taxon>
        <taxon>Metazoa</taxon>
        <taxon>Spiralia</taxon>
        <taxon>Gnathifera</taxon>
        <taxon>Rotifera</taxon>
        <taxon>Eurotatoria</taxon>
        <taxon>Bdelloidea</taxon>
        <taxon>Philodinida</taxon>
        <taxon>Philodinidae</taxon>
        <taxon>Rotaria</taxon>
    </lineage>
</organism>
<dbReference type="InterPro" id="IPR013083">
    <property type="entry name" value="Znf_RING/FYVE/PHD"/>
</dbReference>
<dbReference type="Pfam" id="PF00270">
    <property type="entry name" value="DEAD"/>
    <property type="match status" value="1"/>
</dbReference>
<evidence type="ECO:0000256" key="5">
    <source>
        <dbReference type="ARBA" id="ARBA00022737"/>
    </source>
</evidence>
<dbReference type="GO" id="GO:0016740">
    <property type="term" value="F:transferase activity"/>
    <property type="evidence" value="ECO:0007669"/>
    <property type="project" value="UniProtKB-KW"/>
</dbReference>
<dbReference type="GO" id="GO:0016787">
    <property type="term" value="F:hydrolase activity"/>
    <property type="evidence" value="ECO:0007669"/>
    <property type="project" value="UniProtKB-KW"/>
</dbReference>
<dbReference type="InterPro" id="IPR012677">
    <property type="entry name" value="Nucleotide-bd_a/b_plait_sf"/>
</dbReference>
<dbReference type="PANTHER" id="PTHR18934">
    <property type="entry name" value="ATP-DEPENDENT RNA HELICASE"/>
    <property type="match status" value="1"/>
</dbReference>
<dbReference type="InterPro" id="IPR002464">
    <property type="entry name" value="DNA/RNA_helicase_DEAH_CS"/>
</dbReference>
<dbReference type="InterPro" id="IPR002867">
    <property type="entry name" value="IBR_dom"/>
</dbReference>
<comment type="caution">
    <text evidence="23">The sequence shown here is derived from an EMBL/GenBank/DDBJ whole genome shotgun (WGS) entry which is preliminary data.</text>
</comment>
<feature type="domain" description="RRM" evidence="19">
    <location>
        <begin position="898"/>
        <end position="973"/>
    </location>
</feature>
<evidence type="ECO:0000259" key="18">
    <source>
        <dbReference type="PROSITE" id="PS50089"/>
    </source>
</evidence>
<protein>
    <recommendedName>
        <fullName evidence="2">RNA helicase</fullName>
        <ecNumber evidence="2">3.6.4.13</ecNumber>
    </recommendedName>
</protein>
<keyword evidence="5" id="KW-0677">Repeat</keyword>
<keyword evidence="6" id="KW-0547">Nucleotide-binding</keyword>
<dbReference type="InterPro" id="IPR007502">
    <property type="entry name" value="Helicase-assoc_dom"/>
</dbReference>
<dbReference type="SMART" id="SM00360">
    <property type="entry name" value="RRM"/>
    <property type="match status" value="2"/>
</dbReference>
<evidence type="ECO:0000259" key="21">
    <source>
        <dbReference type="PROSITE" id="PS51194"/>
    </source>
</evidence>
<dbReference type="SMART" id="SM00647">
    <property type="entry name" value="IBR"/>
    <property type="match status" value="2"/>
</dbReference>
<dbReference type="Gene3D" id="1.20.120.1080">
    <property type="match status" value="1"/>
</dbReference>
<evidence type="ECO:0000256" key="8">
    <source>
        <dbReference type="ARBA" id="ARBA00022786"/>
    </source>
</evidence>
<dbReference type="GO" id="GO:0008270">
    <property type="term" value="F:zinc ion binding"/>
    <property type="evidence" value="ECO:0007669"/>
    <property type="project" value="UniProtKB-KW"/>
</dbReference>
<dbReference type="PANTHER" id="PTHR18934:SF91">
    <property type="entry name" value="PRE-MRNA-SPLICING FACTOR ATP-DEPENDENT RNA HELICASE PRP16"/>
    <property type="match status" value="1"/>
</dbReference>
<evidence type="ECO:0000313" key="23">
    <source>
        <dbReference type="EMBL" id="CAF1409484.1"/>
    </source>
</evidence>
<dbReference type="InterPro" id="IPR001650">
    <property type="entry name" value="Helicase_C-like"/>
</dbReference>
<accession>A0A815LFY4</accession>
<keyword evidence="12" id="KW-0067">ATP-binding</keyword>
<dbReference type="Gene3D" id="3.40.50.300">
    <property type="entry name" value="P-loop containing nucleotide triphosphate hydrolases"/>
    <property type="match status" value="2"/>
</dbReference>
<keyword evidence="8" id="KW-0833">Ubl conjugation pathway</keyword>
<dbReference type="PROSITE" id="PS51873">
    <property type="entry name" value="TRIAD"/>
    <property type="match status" value="1"/>
</dbReference>
<comment type="pathway">
    <text evidence="1">Protein modification; protein ubiquitination.</text>
</comment>
<dbReference type="CDD" id="cd20354">
    <property type="entry name" value="Rcat_RBR_RNF14"/>
    <property type="match status" value="1"/>
</dbReference>
<dbReference type="Gene3D" id="3.30.70.330">
    <property type="match status" value="2"/>
</dbReference>
<dbReference type="PROSITE" id="PS00690">
    <property type="entry name" value="DEAH_ATP_HELICASE"/>
    <property type="match status" value="1"/>
</dbReference>
<dbReference type="InterPro" id="IPR001841">
    <property type="entry name" value="Znf_RING"/>
</dbReference>
<evidence type="ECO:0000256" key="7">
    <source>
        <dbReference type="ARBA" id="ARBA00022771"/>
    </source>
</evidence>
<dbReference type="InterPro" id="IPR014001">
    <property type="entry name" value="Helicase_ATP-bd"/>
</dbReference>
<evidence type="ECO:0000256" key="1">
    <source>
        <dbReference type="ARBA" id="ARBA00004906"/>
    </source>
</evidence>
<proteinExistence type="inferred from homology"/>
<evidence type="ECO:0000259" key="20">
    <source>
        <dbReference type="PROSITE" id="PS51192"/>
    </source>
</evidence>
<dbReference type="CDD" id="cd18791">
    <property type="entry name" value="SF2_C_RHA"/>
    <property type="match status" value="1"/>
</dbReference>
<dbReference type="InterPro" id="IPR011545">
    <property type="entry name" value="DEAD/DEAH_box_helicase_dom"/>
</dbReference>
<dbReference type="InterPro" id="IPR017907">
    <property type="entry name" value="Znf_RING_CS"/>
</dbReference>
<comment type="similarity">
    <text evidence="14">Belongs to the RBR family. RNF14 subfamily.</text>
</comment>
<dbReference type="SMART" id="SM00487">
    <property type="entry name" value="DEXDc"/>
    <property type="match status" value="1"/>
</dbReference>
<evidence type="ECO:0000313" key="25">
    <source>
        <dbReference type="Proteomes" id="UP000663864"/>
    </source>
</evidence>
<evidence type="ECO:0000256" key="17">
    <source>
        <dbReference type="SAM" id="MobiDB-lite"/>
    </source>
</evidence>
<dbReference type="EMBL" id="CAJOBD010004454">
    <property type="protein sequence ID" value="CAF3995262.1"/>
    <property type="molecule type" value="Genomic_DNA"/>
</dbReference>
<dbReference type="SUPFAM" id="SSF52540">
    <property type="entry name" value="P-loop containing nucleoside triphosphate hydrolases"/>
    <property type="match status" value="1"/>
</dbReference>
<feature type="domain" description="Helicase C-terminal" evidence="21">
    <location>
        <begin position="353"/>
        <end position="522"/>
    </location>
</feature>
<evidence type="ECO:0000256" key="4">
    <source>
        <dbReference type="ARBA" id="ARBA00022723"/>
    </source>
</evidence>
<dbReference type="Gene3D" id="1.20.120.1750">
    <property type="match status" value="1"/>
</dbReference>
<dbReference type="Proteomes" id="UP000663836">
    <property type="component" value="Unassembled WGS sequence"/>
</dbReference>
<dbReference type="Pfam" id="PF21010">
    <property type="entry name" value="HA2_C"/>
    <property type="match status" value="1"/>
</dbReference>
<keyword evidence="4" id="KW-0479">Metal-binding</keyword>
<keyword evidence="16" id="KW-0694">RNA-binding</keyword>
<dbReference type="SUPFAM" id="SSF54928">
    <property type="entry name" value="RNA-binding domain, RBD"/>
    <property type="match status" value="1"/>
</dbReference>
<dbReference type="PROSITE" id="PS51192">
    <property type="entry name" value="HELICASE_ATP_BIND_1"/>
    <property type="match status" value="1"/>
</dbReference>
<dbReference type="SMART" id="SM00490">
    <property type="entry name" value="HELICc"/>
    <property type="match status" value="1"/>
</dbReference>
<evidence type="ECO:0000256" key="2">
    <source>
        <dbReference type="ARBA" id="ARBA00012552"/>
    </source>
</evidence>
<sequence length="1772" mass="200282">MQNDSSNIKSPEQDDNQASLQIPLPQADEKKKCRFGIACRNQPKCEFDHTPSDKRTLSSQVQQIMTECQQQLQEYVPKVHQQHKTLIKNLHDEFAEDIDADEISVKRALLKEYELQMKTFDLTIQSLTNAPVPTNNYDAKHRLGAIKREIKRLQSHLPIYARRPELVEAVRSNRVLILKADTGSGKSTQLVQYLVDAGFAEQRQIVCTQPRRLAARALASRVAEEFGCNVGEEVGFHIGATRPRVSDSTKIRFVTDSVLLNSYHTDPTLSSYSVVIIDEAHERRVDTDLLFGIMKLCLRQRPDIKLIVMSATLDANLLGQYYEGSQLLEVAGRTFPIEDEYATDDNEQYVEAAVAKVYEIHDSKQPGDILVFLTGPDEIDRAVDTVQSRLKDAAVVLPLHGKLTEQESKRVFEPAPTNKRKIIFSTNVAETSVTIDGIRHVVESGMVKESMWDEKRKMQVLKIGNITQSSVKQRRGRAGRTSAGKCYHLYTQETYESFDVCPRAEILCIQPSIAVLKLKHLGVVDNIEKFDWLEPPSLESIRDAIKCLTWLDALDNAGKLTEIGRDMAKLGLSPMLSAMILQSIKKSCVSHVLALAGMLSVAQSVWWRSKDEQLKQLADEKRAYFSHDDDRGGDHIQLLKIFLEWNASERTSRSDWCRNNMINGKSMNIALEFANETARQLGNIKLDFSTPMFDQTLVENVLSCVTAGYFQNLAISNGSLRSGYQLASSDKINAQVHRSSTLTFAAQSPKFALYHDILNLNGVNCMTIMCPVELQAIPQGWLASLPQQPTDRAFVSHTFPNLGPTLLVACLGKRCAKKQQLEDALQAVLDVDYAQGTLTVWCQAKQLATAQQTLENLLRIEREKLVTEVEEYEIVSSTRVLLGEGGFPLLVLLENDYVKVVVRGLSTNVTETQIEEKFRRCGKVRNVNFLQKSADGTSVSVTYYQCAHARDAVVRLSEETWNGRRITVGPANIRTSVHASAQNCKLKVQWFLTKSECNGKVHFTKQESAQQALEILQKRFNCQCRLKLDPRKPTVRCLWPSVPHTGMAIVDFSTEAEAQQILQQKTIGQMRIDANNKNTTSICIRRMAPELDEEDLKEQFPNCTKVDIFRGTKGVRLEKPDGADDDIRRLFNRFPSFQRTTVSVKPKLFSGRVEALAQFDDERDARTAIDEVNGRGGSIGAGKIRMSLVEQPENTKTSTKDDEYIVEISGLLPTTIEEDLLDELKKYPLADNLTRVIIFRKKLIEEENQQKNNTDKRALQGDLNKLTALFNSRVHFRSEPEININPATADGRVSAQVLYDNPDDVIKAMQLYKNPTNPELLKFSQYKLHLTPLNDHVIVLNAALSNAIKPKIEKAMKVIREMHLTDVKVQMREKGENAKKVTRIYIVGTDNLQIAKARNIFTQLMKGLEFRFHDPSWVSAIFDAKGKNFLKNLQERTKTYIWWSWTSTFLRIFGEDDACNQAYKEIDTFIQDVLASRKHPVTIPIPQESLRPCLKKASEFKKLGNDQASVDINMIKRVIYIYGEEKAVKECENRVRKQLASLPQLATTKKNTSNHPDCPFCMGVCEPPYALQQCGHIYCRGCLYDFFATRCDPTLSVNAFKIYCPVDGCNTPCLIRDIKSILGAEKMERLAKAAFQIYLKQPGVDLAQCIGIDCQQVYRPSLHPSKYTCDQCVKEYCVPCQVEYHVGLTCEEQKKLLSKLRDEELIIENLGILPIKQCPGCKTLIEKYAGCNAVRCTRCTIAFCWLCNATDPVDAHPHFHDKSSPCYGKTFT</sequence>
<feature type="compositionally biased region" description="Polar residues" evidence="17">
    <location>
        <begin position="1"/>
        <end position="20"/>
    </location>
</feature>
<dbReference type="InterPro" id="IPR044066">
    <property type="entry name" value="TRIAD_supradom"/>
</dbReference>
<dbReference type="EC" id="3.6.4.13" evidence="2"/>
<dbReference type="EMBL" id="CAJNOT010003976">
    <property type="protein sequence ID" value="CAF1409484.1"/>
    <property type="molecule type" value="Genomic_DNA"/>
</dbReference>
<evidence type="ECO:0000256" key="13">
    <source>
        <dbReference type="ARBA" id="ARBA00038040"/>
    </source>
</evidence>
<evidence type="ECO:0000256" key="6">
    <source>
        <dbReference type="ARBA" id="ARBA00022741"/>
    </source>
</evidence>
<dbReference type="Pfam" id="PF00076">
    <property type="entry name" value="RRM_1"/>
    <property type="match status" value="1"/>
</dbReference>
<evidence type="ECO:0000313" key="24">
    <source>
        <dbReference type="EMBL" id="CAF3995262.1"/>
    </source>
</evidence>
<evidence type="ECO:0000256" key="12">
    <source>
        <dbReference type="ARBA" id="ARBA00022840"/>
    </source>
</evidence>
<keyword evidence="11" id="KW-0862">Zinc</keyword>
<evidence type="ECO:0000259" key="22">
    <source>
        <dbReference type="PROSITE" id="PS51873"/>
    </source>
</evidence>
<dbReference type="Pfam" id="PF04408">
    <property type="entry name" value="WHD_HA2"/>
    <property type="match status" value="1"/>
</dbReference>
<dbReference type="CDD" id="cd00590">
    <property type="entry name" value="RRM_SF"/>
    <property type="match status" value="1"/>
</dbReference>
<dbReference type="Pfam" id="PF22191">
    <property type="entry name" value="IBR_1"/>
    <property type="match status" value="1"/>
</dbReference>
<keyword evidence="9" id="KW-0378">Hydrolase</keyword>
<evidence type="ECO:0000256" key="10">
    <source>
        <dbReference type="ARBA" id="ARBA00022806"/>
    </source>
</evidence>
<evidence type="ECO:0000256" key="15">
    <source>
        <dbReference type="PROSITE-ProRule" id="PRU00175"/>
    </source>
</evidence>
<dbReference type="GO" id="GO:0034458">
    <property type="term" value="F:3'-5' RNA helicase activity"/>
    <property type="evidence" value="ECO:0007669"/>
    <property type="project" value="TreeGrafter"/>
</dbReference>
<dbReference type="InterPro" id="IPR027417">
    <property type="entry name" value="P-loop_NTPase"/>
</dbReference>
<comment type="similarity">
    <text evidence="13">Belongs to the DEAD box helicase family. DEAH subfamily. PRP16 sub-subfamily.</text>
</comment>
<dbReference type="GO" id="GO:0005524">
    <property type="term" value="F:ATP binding"/>
    <property type="evidence" value="ECO:0007669"/>
    <property type="project" value="UniProtKB-KW"/>
</dbReference>